<dbReference type="EMBL" id="JACMRX010000001">
    <property type="protein sequence ID" value="KAF7997452.1"/>
    <property type="molecule type" value="Genomic_DNA"/>
</dbReference>
<feature type="chain" id="PRO_5032421587" description="Chemosensory protein" evidence="1">
    <location>
        <begin position="21"/>
        <end position="231"/>
    </location>
</feature>
<comment type="caution">
    <text evidence="2">The sequence shown here is derived from an EMBL/GenBank/DDBJ whole genome shotgun (WGS) entry which is preliminary data.</text>
</comment>
<dbReference type="OrthoDB" id="8183954at2759"/>
<dbReference type="PANTHER" id="PTHR11257:SF13">
    <property type="entry name" value="GEO07322P1"/>
    <property type="match status" value="1"/>
</dbReference>
<name>A0A834Y456_APHGI</name>
<feature type="signal peptide" evidence="1">
    <location>
        <begin position="1"/>
        <end position="20"/>
    </location>
</feature>
<dbReference type="SUPFAM" id="SSF100910">
    <property type="entry name" value="Chemosensory protein Csp2"/>
    <property type="match status" value="2"/>
</dbReference>
<accession>A0A834Y456</accession>
<reference evidence="2 3" key="1">
    <citation type="submission" date="2020-08" db="EMBL/GenBank/DDBJ databases">
        <title>Aphidius gifuensis genome sequencing and assembly.</title>
        <authorList>
            <person name="Du Z."/>
        </authorList>
    </citation>
    <scope>NUCLEOTIDE SEQUENCE [LARGE SCALE GENOMIC DNA]</scope>
    <source>
        <strain evidence="2">YNYX2018</strain>
        <tissue evidence="2">Adults</tissue>
    </source>
</reference>
<evidence type="ECO:0000313" key="3">
    <source>
        <dbReference type="Proteomes" id="UP000639338"/>
    </source>
</evidence>
<evidence type="ECO:0000256" key="1">
    <source>
        <dbReference type="SAM" id="SignalP"/>
    </source>
</evidence>
<proteinExistence type="predicted"/>
<dbReference type="AlphaFoldDB" id="A0A834Y456"/>
<dbReference type="PANTHER" id="PTHR11257">
    <property type="entry name" value="CHEMOSENSORY PROTEIN-RELATED"/>
    <property type="match status" value="1"/>
</dbReference>
<organism evidence="2 3">
    <name type="scientific">Aphidius gifuensis</name>
    <name type="common">Parasitoid wasp</name>
    <dbReference type="NCBI Taxonomy" id="684658"/>
    <lineage>
        <taxon>Eukaryota</taxon>
        <taxon>Metazoa</taxon>
        <taxon>Ecdysozoa</taxon>
        <taxon>Arthropoda</taxon>
        <taxon>Hexapoda</taxon>
        <taxon>Insecta</taxon>
        <taxon>Pterygota</taxon>
        <taxon>Neoptera</taxon>
        <taxon>Endopterygota</taxon>
        <taxon>Hymenoptera</taxon>
        <taxon>Apocrita</taxon>
        <taxon>Ichneumonoidea</taxon>
        <taxon>Braconidae</taxon>
        <taxon>Aphidiinae</taxon>
        <taxon>Aphidius</taxon>
    </lineage>
</organism>
<protein>
    <recommendedName>
        <fullName evidence="4">Chemosensory protein</fullName>
    </recommendedName>
</protein>
<keyword evidence="1" id="KW-0732">Signal</keyword>
<evidence type="ECO:0000313" key="2">
    <source>
        <dbReference type="EMBL" id="KAF7997452.1"/>
    </source>
</evidence>
<sequence>MKCLIIFFVTILIIVKLINCQEKYSDKYDSVMNVEEILDNDDARNSYYNCFMGTSSCPNEAAEYFKGNMAEAVVTSCSRCTEWQISAFDKIASWYSEHDENAWNAFVTKFIDEAKAKNIIIIFALFGLSAVFANELYSNKYDYVEVDDILANPRQREQYYKCFVGTGPCVTADAKFFQEKFPEAIVTKCSKCTPKQLTSFDKLTDWYTTNEPEKYQAVVAKALERISRKSG</sequence>
<dbReference type="Gene3D" id="1.10.2080.10">
    <property type="entry name" value="Insect odorant-binding protein A10/Ejaculatory bulb-specific protein 3"/>
    <property type="match status" value="2"/>
</dbReference>
<gene>
    <name evidence="2" type="ORF">HCN44_006023</name>
</gene>
<dbReference type="Proteomes" id="UP000639338">
    <property type="component" value="Unassembled WGS sequence"/>
</dbReference>
<evidence type="ECO:0008006" key="4">
    <source>
        <dbReference type="Google" id="ProtNLM"/>
    </source>
</evidence>
<dbReference type="InterPro" id="IPR005055">
    <property type="entry name" value="A10/PebIII"/>
</dbReference>
<keyword evidence="3" id="KW-1185">Reference proteome</keyword>
<dbReference type="InterPro" id="IPR036682">
    <property type="entry name" value="OS_D_A10/PebIII_sf"/>
</dbReference>
<dbReference type="Pfam" id="PF03392">
    <property type="entry name" value="OS-D"/>
    <property type="match status" value="2"/>
</dbReference>